<dbReference type="EMBL" id="QHKI01000092">
    <property type="protein sequence ID" value="RSM64846.1"/>
    <property type="molecule type" value="Genomic_DNA"/>
</dbReference>
<feature type="region of interest" description="Disordered" evidence="1">
    <location>
        <begin position="62"/>
        <end position="93"/>
    </location>
</feature>
<evidence type="ECO:0000256" key="1">
    <source>
        <dbReference type="SAM" id="MobiDB-lite"/>
    </source>
</evidence>
<name>A0A428YB17_KIBAR</name>
<dbReference type="Proteomes" id="UP000287547">
    <property type="component" value="Unassembled WGS sequence"/>
</dbReference>
<evidence type="ECO:0000313" key="2">
    <source>
        <dbReference type="EMBL" id="RSM64846.1"/>
    </source>
</evidence>
<reference evidence="2 3" key="1">
    <citation type="submission" date="2018-05" db="EMBL/GenBank/DDBJ databases">
        <title>Evolution of GPA BGCs.</title>
        <authorList>
            <person name="Waglechner N."/>
            <person name="Wright G.D."/>
        </authorList>
    </citation>
    <scope>NUCLEOTIDE SEQUENCE [LARGE SCALE GENOMIC DNA]</scope>
    <source>
        <strain evidence="2 3">A82846</strain>
    </source>
</reference>
<comment type="caution">
    <text evidence="2">The sequence shown here is derived from an EMBL/GenBank/DDBJ whole genome shotgun (WGS) entry which is preliminary data.</text>
</comment>
<gene>
    <name evidence="2" type="ORF">DMH04_50400</name>
</gene>
<evidence type="ECO:0000313" key="3">
    <source>
        <dbReference type="Proteomes" id="UP000287547"/>
    </source>
</evidence>
<sequence>MPRRQRHQNRIPSKDRRALRWFVVKGDRDVDRPVPQSGQRLGRLCLSHIDLHAGLSADGVDKQGGACGGERGHPQPRGVPARQVGQAIPGSGQ</sequence>
<accession>A0A428YB17</accession>
<proteinExistence type="predicted"/>
<organism evidence="2 3">
    <name type="scientific">Kibdelosporangium aridum</name>
    <dbReference type="NCBI Taxonomy" id="2030"/>
    <lineage>
        <taxon>Bacteria</taxon>
        <taxon>Bacillati</taxon>
        <taxon>Actinomycetota</taxon>
        <taxon>Actinomycetes</taxon>
        <taxon>Pseudonocardiales</taxon>
        <taxon>Pseudonocardiaceae</taxon>
        <taxon>Kibdelosporangium</taxon>
    </lineage>
</organism>
<protein>
    <submittedName>
        <fullName evidence="2">Uncharacterized protein</fullName>
    </submittedName>
</protein>
<dbReference type="AlphaFoldDB" id="A0A428YB17"/>